<comment type="caution">
    <text evidence="5">The sequence shown here is derived from an EMBL/GenBank/DDBJ whole genome shotgun (WGS) entry which is preliminary data.</text>
</comment>
<evidence type="ECO:0000313" key="5">
    <source>
        <dbReference type="EMBL" id="PPK71186.1"/>
    </source>
</evidence>
<evidence type="ECO:0008006" key="7">
    <source>
        <dbReference type="Google" id="ProtNLM"/>
    </source>
</evidence>
<dbReference type="InterPro" id="IPR050121">
    <property type="entry name" value="Cytochrome_P450_monoxygenase"/>
</dbReference>
<dbReference type="GO" id="GO:0016705">
    <property type="term" value="F:oxidoreductase activity, acting on paired donors, with incorporation or reduction of molecular oxygen"/>
    <property type="evidence" value="ECO:0007669"/>
    <property type="project" value="InterPro"/>
</dbReference>
<evidence type="ECO:0000313" key="6">
    <source>
        <dbReference type="Proteomes" id="UP000239203"/>
    </source>
</evidence>
<keyword evidence="3 4" id="KW-0408">Iron</keyword>
<dbReference type="GO" id="GO:0020037">
    <property type="term" value="F:heme binding"/>
    <property type="evidence" value="ECO:0007669"/>
    <property type="project" value="InterPro"/>
</dbReference>
<dbReference type="Pfam" id="PF00067">
    <property type="entry name" value="p450"/>
    <property type="match status" value="1"/>
</dbReference>
<dbReference type="RefSeq" id="WP_104476201.1">
    <property type="nucleotide sequence ID" value="NZ_CP154825.1"/>
</dbReference>
<dbReference type="AlphaFoldDB" id="A0A2S6H191"/>
<keyword evidence="3 4" id="KW-0349">Heme</keyword>
<keyword evidence="4" id="KW-0503">Monooxygenase</keyword>
<name>A0A2S6H191_9PSEU</name>
<keyword evidence="3 4" id="KW-0479">Metal-binding</keyword>
<accession>A0A2S6H191</accession>
<dbReference type="PRINTS" id="PR00385">
    <property type="entry name" value="P450"/>
</dbReference>
<dbReference type="GO" id="GO:0004497">
    <property type="term" value="F:monooxygenase activity"/>
    <property type="evidence" value="ECO:0007669"/>
    <property type="project" value="UniProtKB-KW"/>
</dbReference>
<evidence type="ECO:0000256" key="4">
    <source>
        <dbReference type="RuleBase" id="RU000461"/>
    </source>
</evidence>
<dbReference type="PRINTS" id="PR00463">
    <property type="entry name" value="EP450I"/>
</dbReference>
<keyword evidence="4" id="KW-0560">Oxidoreductase</keyword>
<proteinExistence type="inferred from homology"/>
<dbReference type="GO" id="GO:0005506">
    <property type="term" value="F:iron ion binding"/>
    <property type="evidence" value="ECO:0007669"/>
    <property type="project" value="InterPro"/>
</dbReference>
<keyword evidence="6" id="KW-1185">Reference proteome</keyword>
<evidence type="ECO:0000256" key="3">
    <source>
        <dbReference type="PIRSR" id="PIRSR602401-1"/>
    </source>
</evidence>
<dbReference type="InterPro" id="IPR036396">
    <property type="entry name" value="Cyt_P450_sf"/>
</dbReference>
<dbReference type="PANTHER" id="PTHR24305">
    <property type="entry name" value="CYTOCHROME P450"/>
    <property type="match status" value="1"/>
</dbReference>
<evidence type="ECO:0000256" key="2">
    <source>
        <dbReference type="ARBA" id="ARBA00010617"/>
    </source>
</evidence>
<gene>
    <name evidence="5" type="ORF">CLV40_101375</name>
</gene>
<evidence type="ECO:0000256" key="1">
    <source>
        <dbReference type="ARBA" id="ARBA00001971"/>
    </source>
</evidence>
<dbReference type="Gene3D" id="1.10.630.10">
    <property type="entry name" value="Cytochrome P450"/>
    <property type="match status" value="1"/>
</dbReference>
<sequence>MRGLPGPTPLGHLKYFKGLLGDPYDALLRLHQEYGPVCDFGFGSNHYVMMFGAEANKLLLDDSPKNPRFLSRDVLSLLIPVVGSCAMVVSDGTDHRRRRSLVQPAFAYRRLQRYVPIMVEEIHRMFAAWPPGQTVDAFTAIRSCIRRIAIRSLFGDRLQEHTDHIGRELETALKYINRSPFLRFDRDLPGTAYRRAVAARRRVDDLVRAEVEQRRAEPGERADVLDALLGSCTHAGDRLSDLEIRDQVISLIASGYDSSSAAAGWAVYALLSRPDVYARVRAEVAEVAGDEELTHAHLESMEYVGWTIQEILRLYTPGVLTGRTAVADFEFGGHVVRAGTKVLYSQYVTHRLPSLWDAPLAFDPLRWDKSAPGYREPEPYSWVPFGGGYRHCIGFTFAELELRALIAELARGTDLALSGPPIQPVGVATMWPKGGVPVEVRSIRPRRSALSE</sequence>
<dbReference type="InterPro" id="IPR017972">
    <property type="entry name" value="Cyt_P450_CS"/>
</dbReference>
<dbReference type="SUPFAM" id="SSF48264">
    <property type="entry name" value="Cytochrome P450"/>
    <property type="match status" value="1"/>
</dbReference>
<dbReference type="EMBL" id="PTIX01000001">
    <property type="protein sequence ID" value="PPK71186.1"/>
    <property type="molecule type" value="Genomic_DNA"/>
</dbReference>
<dbReference type="PROSITE" id="PS00086">
    <property type="entry name" value="CYTOCHROME_P450"/>
    <property type="match status" value="1"/>
</dbReference>
<dbReference type="Proteomes" id="UP000239203">
    <property type="component" value="Unassembled WGS sequence"/>
</dbReference>
<reference evidence="5 6" key="1">
    <citation type="submission" date="2018-02" db="EMBL/GenBank/DDBJ databases">
        <title>Genomic Encyclopedia of Archaeal and Bacterial Type Strains, Phase II (KMG-II): from individual species to whole genera.</title>
        <authorList>
            <person name="Goeker M."/>
        </authorList>
    </citation>
    <scope>NUCLEOTIDE SEQUENCE [LARGE SCALE GENOMIC DNA]</scope>
    <source>
        <strain evidence="5 6">YU 961-1</strain>
    </source>
</reference>
<comment type="cofactor">
    <cofactor evidence="1 3">
        <name>heme</name>
        <dbReference type="ChEBI" id="CHEBI:30413"/>
    </cofactor>
</comment>
<dbReference type="InterPro" id="IPR001128">
    <property type="entry name" value="Cyt_P450"/>
</dbReference>
<organism evidence="5 6">
    <name type="scientific">Actinokineospora auranticolor</name>
    <dbReference type="NCBI Taxonomy" id="155976"/>
    <lineage>
        <taxon>Bacteria</taxon>
        <taxon>Bacillati</taxon>
        <taxon>Actinomycetota</taxon>
        <taxon>Actinomycetes</taxon>
        <taxon>Pseudonocardiales</taxon>
        <taxon>Pseudonocardiaceae</taxon>
        <taxon>Actinokineospora</taxon>
    </lineage>
</organism>
<protein>
    <recommendedName>
        <fullName evidence="7">Cytochrome P450</fullName>
    </recommendedName>
</protein>
<dbReference type="InterPro" id="IPR002401">
    <property type="entry name" value="Cyt_P450_E_grp-I"/>
</dbReference>
<comment type="similarity">
    <text evidence="2 4">Belongs to the cytochrome P450 family.</text>
</comment>
<dbReference type="PANTHER" id="PTHR24305:SF166">
    <property type="entry name" value="CYTOCHROME P450 12A4, MITOCHONDRIAL-RELATED"/>
    <property type="match status" value="1"/>
</dbReference>
<dbReference type="OrthoDB" id="5290182at2"/>
<feature type="binding site" description="axial binding residue" evidence="3">
    <location>
        <position position="392"/>
    </location>
    <ligand>
        <name>heme</name>
        <dbReference type="ChEBI" id="CHEBI:30413"/>
    </ligand>
    <ligandPart>
        <name>Fe</name>
        <dbReference type="ChEBI" id="CHEBI:18248"/>
    </ligandPart>
</feature>